<accession>A0AAD7IYQ4</accession>
<dbReference type="EMBL" id="JARKIB010000056">
    <property type="protein sequence ID" value="KAJ7753260.1"/>
    <property type="molecule type" value="Genomic_DNA"/>
</dbReference>
<reference evidence="2" key="1">
    <citation type="submission" date="2023-03" db="EMBL/GenBank/DDBJ databases">
        <title>Massive genome expansion in bonnet fungi (Mycena s.s.) driven by repeated elements and novel gene families across ecological guilds.</title>
        <authorList>
            <consortium name="Lawrence Berkeley National Laboratory"/>
            <person name="Harder C.B."/>
            <person name="Miyauchi S."/>
            <person name="Viragh M."/>
            <person name="Kuo A."/>
            <person name="Thoen E."/>
            <person name="Andreopoulos B."/>
            <person name="Lu D."/>
            <person name="Skrede I."/>
            <person name="Drula E."/>
            <person name="Henrissat B."/>
            <person name="Morin E."/>
            <person name="Kohler A."/>
            <person name="Barry K."/>
            <person name="LaButti K."/>
            <person name="Morin E."/>
            <person name="Salamov A."/>
            <person name="Lipzen A."/>
            <person name="Mereny Z."/>
            <person name="Hegedus B."/>
            <person name="Baldrian P."/>
            <person name="Stursova M."/>
            <person name="Weitz H."/>
            <person name="Taylor A."/>
            <person name="Grigoriev I.V."/>
            <person name="Nagy L.G."/>
            <person name="Martin F."/>
            <person name="Kauserud H."/>
        </authorList>
    </citation>
    <scope>NUCLEOTIDE SEQUENCE</scope>
    <source>
        <strain evidence="2">CBHHK182m</strain>
    </source>
</reference>
<evidence type="ECO:0000313" key="3">
    <source>
        <dbReference type="Proteomes" id="UP001215598"/>
    </source>
</evidence>
<gene>
    <name evidence="2" type="ORF">B0H16DRAFT_1690873</name>
</gene>
<dbReference type="Proteomes" id="UP001215598">
    <property type="component" value="Unassembled WGS sequence"/>
</dbReference>
<name>A0AAD7IYQ4_9AGAR</name>
<evidence type="ECO:0000256" key="1">
    <source>
        <dbReference type="SAM" id="MobiDB-lite"/>
    </source>
</evidence>
<protein>
    <submittedName>
        <fullName evidence="2">Uncharacterized protein</fullName>
    </submittedName>
</protein>
<proteinExistence type="predicted"/>
<sequence length="193" mass="20894">MIDVTTILLPTSTSSPPRPPSMPYDDEDASEQRRKAQFFHRGPPMNTGILRRSLGNADAPAVRTPPPTGNEDDAENREGRERKSGGGTACKFRCLSRPLGQRYWCVTVLRGRETISKSVRRALPLLPALPPPFSAFRAPASRPARTPRARGIPLPSPLPPCAAHALRANAAQSSRPIARALHAQGLGTNAARR</sequence>
<evidence type="ECO:0000313" key="2">
    <source>
        <dbReference type="EMBL" id="KAJ7753260.1"/>
    </source>
</evidence>
<feature type="region of interest" description="Disordered" evidence="1">
    <location>
        <begin position="1"/>
        <end position="87"/>
    </location>
</feature>
<feature type="compositionally biased region" description="Low complexity" evidence="1">
    <location>
        <begin position="1"/>
        <end position="15"/>
    </location>
</feature>
<keyword evidence="3" id="KW-1185">Reference proteome</keyword>
<organism evidence="2 3">
    <name type="scientific">Mycena metata</name>
    <dbReference type="NCBI Taxonomy" id="1033252"/>
    <lineage>
        <taxon>Eukaryota</taxon>
        <taxon>Fungi</taxon>
        <taxon>Dikarya</taxon>
        <taxon>Basidiomycota</taxon>
        <taxon>Agaricomycotina</taxon>
        <taxon>Agaricomycetes</taxon>
        <taxon>Agaricomycetidae</taxon>
        <taxon>Agaricales</taxon>
        <taxon>Marasmiineae</taxon>
        <taxon>Mycenaceae</taxon>
        <taxon>Mycena</taxon>
    </lineage>
</organism>
<comment type="caution">
    <text evidence="2">The sequence shown here is derived from an EMBL/GenBank/DDBJ whole genome shotgun (WGS) entry which is preliminary data.</text>
</comment>
<dbReference type="AlphaFoldDB" id="A0AAD7IYQ4"/>